<keyword evidence="14" id="KW-1015">Disulfide bond</keyword>
<evidence type="ECO:0000256" key="16">
    <source>
        <dbReference type="RuleBase" id="RU371123"/>
    </source>
</evidence>
<evidence type="ECO:0000256" key="14">
    <source>
        <dbReference type="ARBA" id="ARBA00023157"/>
    </source>
</evidence>
<dbReference type="SUPFAM" id="SSF69000">
    <property type="entry name" value="FAD-dependent thiol oxidase"/>
    <property type="match status" value="1"/>
</dbReference>
<proteinExistence type="inferred from homology"/>
<dbReference type="InterPro" id="IPR017441">
    <property type="entry name" value="Protein_kinase_ATP_BS"/>
</dbReference>
<dbReference type="GO" id="GO:0016972">
    <property type="term" value="F:thiol oxidase activity"/>
    <property type="evidence" value="ECO:0007669"/>
    <property type="project" value="UniProtKB-EC"/>
</dbReference>
<feature type="compositionally biased region" description="Basic and acidic residues" evidence="17">
    <location>
        <begin position="823"/>
        <end position="842"/>
    </location>
</feature>
<dbReference type="FunFam" id="1.20.120.310:FF:000002">
    <property type="entry name" value="Sulfhydryl oxidase"/>
    <property type="match status" value="1"/>
</dbReference>
<dbReference type="SMART" id="SM00220">
    <property type="entry name" value="S_TKc"/>
    <property type="match status" value="1"/>
</dbReference>
<dbReference type="InterPro" id="IPR000719">
    <property type="entry name" value="Prot_kinase_dom"/>
</dbReference>
<accession>A0A2A6CZA0</accession>
<keyword evidence="4" id="KW-0637">Prenyltransferase</keyword>
<dbReference type="Pfam" id="PF00069">
    <property type="entry name" value="Pkinase"/>
    <property type="match status" value="2"/>
</dbReference>
<dbReference type="Gene3D" id="1.10.510.10">
    <property type="entry name" value="Transferase(Phosphotransferase) domain 1"/>
    <property type="match status" value="1"/>
</dbReference>
<dbReference type="InterPro" id="IPR008271">
    <property type="entry name" value="Ser/Thr_kinase_AS"/>
</dbReference>
<evidence type="ECO:0000256" key="12">
    <source>
        <dbReference type="ARBA" id="ARBA00022840"/>
    </source>
</evidence>
<dbReference type="GO" id="GO:0004663">
    <property type="term" value="F:Rab geranylgeranyltransferase activity"/>
    <property type="evidence" value="ECO:0007669"/>
    <property type="project" value="UniProtKB-EC"/>
</dbReference>
<gene>
    <name evidence="18" type="primary">WBGene00116876</name>
</gene>
<dbReference type="Pfam" id="PF00432">
    <property type="entry name" value="Prenyltrans"/>
    <property type="match status" value="1"/>
</dbReference>
<dbReference type="Gene3D" id="1.20.120.310">
    <property type="entry name" value="ERV/ALR sulfhydryl oxidase domain"/>
    <property type="match status" value="1"/>
</dbReference>
<evidence type="ECO:0000256" key="15">
    <source>
        <dbReference type="ARBA" id="ARBA00047658"/>
    </source>
</evidence>
<keyword evidence="19" id="KW-1185">Reference proteome</keyword>
<dbReference type="GO" id="GO:0005968">
    <property type="term" value="C:Rab-protein geranylgeranyltransferase complex"/>
    <property type="evidence" value="ECO:0000318"/>
    <property type="project" value="GO_Central"/>
</dbReference>
<dbReference type="CDD" id="cd02894">
    <property type="entry name" value="GGTase-II"/>
    <property type="match status" value="1"/>
</dbReference>
<dbReference type="PROSITE" id="PS00107">
    <property type="entry name" value="PROTEIN_KINASE_ATP"/>
    <property type="match status" value="1"/>
</dbReference>
<feature type="region of interest" description="Disordered" evidence="17">
    <location>
        <begin position="28"/>
        <end position="53"/>
    </location>
</feature>
<dbReference type="PANTHER" id="PTHR11774">
    <property type="entry name" value="GERANYLGERANYL TRANSFERASE TYPE BETA SUBUNIT"/>
    <property type="match status" value="1"/>
</dbReference>
<evidence type="ECO:0000313" key="19">
    <source>
        <dbReference type="Proteomes" id="UP000005239"/>
    </source>
</evidence>
<dbReference type="EC" id="1.8.3.2" evidence="16"/>
<organism evidence="18 19">
    <name type="scientific">Pristionchus pacificus</name>
    <name type="common">Parasitic nematode worm</name>
    <dbReference type="NCBI Taxonomy" id="54126"/>
    <lineage>
        <taxon>Eukaryota</taxon>
        <taxon>Metazoa</taxon>
        <taxon>Ecdysozoa</taxon>
        <taxon>Nematoda</taxon>
        <taxon>Chromadorea</taxon>
        <taxon>Rhabditida</taxon>
        <taxon>Rhabditina</taxon>
        <taxon>Diplogasteromorpha</taxon>
        <taxon>Diplogasteroidea</taxon>
        <taxon>Neodiplogasteridae</taxon>
        <taxon>Pristionchus</taxon>
    </lineage>
</organism>
<dbReference type="InterPro" id="IPR036774">
    <property type="entry name" value="ERV/ALR_sulphydryl_oxid_sf"/>
</dbReference>
<feature type="region of interest" description="Disordered" evidence="17">
    <location>
        <begin position="386"/>
        <end position="441"/>
    </location>
</feature>
<dbReference type="FunFam" id="1.50.10.20:FF:000028">
    <property type="entry name" value="Geranylgeranyl transferase type-2 subunit beta"/>
    <property type="match status" value="1"/>
</dbReference>
<keyword evidence="10 16" id="KW-0274">FAD</keyword>
<dbReference type="GO" id="GO:0004672">
    <property type="term" value="F:protein kinase activity"/>
    <property type="evidence" value="ECO:0007669"/>
    <property type="project" value="InterPro"/>
</dbReference>
<keyword evidence="13 16" id="KW-0560">Oxidoreductase</keyword>
<dbReference type="PANTHER" id="PTHR11774:SF11">
    <property type="entry name" value="GERANYLGERANYL TRANSFERASE TYPE-2 SUBUNIT BETA"/>
    <property type="match status" value="1"/>
</dbReference>
<comment type="catalytic activity">
    <reaction evidence="15">
        <text>geranylgeranyl diphosphate + L-cysteinyl-[protein] = S-geranylgeranyl-L-cysteinyl-[protein] + diphosphate</text>
        <dbReference type="Rhea" id="RHEA:21240"/>
        <dbReference type="Rhea" id="RHEA-COMP:10131"/>
        <dbReference type="Rhea" id="RHEA-COMP:11537"/>
        <dbReference type="ChEBI" id="CHEBI:29950"/>
        <dbReference type="ChEBI" id="CHEBI:33019"/>
        <dbReference type="ChEBI" id="CHEBI:57533"/>
        <dbReference type="ChEBI" id="CHEBI:86021"/>
        <dbReference type="EC" id="2.5.1.60"/>
    </reaction>
</comment>
<dbReference type="InterPro" id="IPR026873">
    <property type="entry name" value="Ptb1"/>
</dbReference>
<evidence type="ECO:0000256" key="11">
    <source>
        <dbReference type="ARBA" id="ARBA00022833"/>
    </source>
</evidence>
<evidence type="ECO:0000256" key="2">
    <source>
        <dbReference type="ARBA" id="ARBA00001974"/>
    </source>
</evidence>
<keyword evidence="7" id="KW-0479">Metal-binding</keyword>
<dbReference type="FunFam" id="1.10.510.10:FF:002196">
    <property type="entry name" value="Sulfhydryl oxidase"/>
    <property type="match status" value="1"/>
</dbReference>
<dbReference type="PROSITE" id="PS51324">
    <property type="entry name" value="ERV_ALR"/>
    <property type="match status" value="1"/>
</dbReference>
<evidence type="ECO:0000256" key="5">
    <source>
        <dbReference type="ARBA" id="ARBA00022630"/>
    </source>
</evidence>
<keyword evidence="9" id="KW-0547">Nucleotide-binding</keyword>
<feature type="region of interest" description="Disordered" evidence="17">
    <location>
        <begin position="819"/>
        <end position="859"/>
    </location>
</feature>
<dbReference type="PROSITE" id="PS50011">
    <property type="entry name" value="PROTEIN_KINASE_DOM"/>
    <property type="match status" value="1"/>
</dbReference>
<evidence type="ECO:0000256" key="1">
    <source>
        <dbReference type="ARBA" id="ARBA00001947"/>
    </source>
</evidence>
<dbReference type="EnsemblMetazoa" id="PPA27322.1">
    <property type="protein sequence ID" value="PPA27322.1"/>
    <property type="gene ID" value="WBGene00116876"/>
</dbReference>
<dbReference type="GO" id="GO:0005524">
    <property type="term" value="F:ATP binding"/>
    <property type="evidence" value="ECO:0007669"/>
    <property type="project" value="UniProtKB-UniRule"/>
</dbReference>
<evidence type="ECO:0000256" key="4">
    <source>
        <dbReference type="ARBA" id="ARBA00022602"/>
    </source>
</evidence>
<reference evidence="18" key="2">
    <citation type="submission" date="2022-06" db="UniProtKB">
        <authorList>
            <consortium name="EnsemblMetazoa"/>
        </authorList>
    </citation>
    <scope>IDENTIFICATION</scope>
    <source>
        <strain evidence="18">PS312</strain>
    </source>
</reference>
<dbReference type="GO" id="GO:0046872">
    <property type="term" value="F:metal ion binding"/>
    <property type="evidence" value="ECO:0007669"/>
    <property type="project" value="UniProtKB-KW"/>
</dbReference>
<evidence type="ECO:0000256" key="8">
    <source>
        <dbReference type="ARBA" id="ARBA00022737"/>
    </source>
</evidence>
<comment type="catalytic activity">
    <reaction evidence="16">
        <text>2 R'C(R)SH + O2 = R'C(R)S-S(R)CR' + H2O2</text>
        <dbReference type="Rhea" id="RHEA:17357"/>
        <dbReference type="ChEBI" id="CHEBI:15379"/>
        <dbReference type="ChEBI" id="CHEBI:16240"/>
        <dbReference type="ChEBI" id="CHEBI:16520"/>
        <dbReference type="ChEBI" id="CHEBI:17412"/>
        <dbReference type="EC" id="1.8.3.2"/>
    </reaction>
</comment>
<feature type="compositionally biased region" description="Low complexity" evidence="17">
    <location>
        <begin position="414"/>
        <end position="428"/>
    </location>
</feature>
<evidence type="ECO:0000256" key="7">
    <source>
        <dbReference type="ARBA" id="ARBA00022723"/>
    </source>
</evidence>
<evidence type="ECO:0000256" key="13">
    <source>
        <dbReference type="ARBA" id="ARBA00023002"/>
    </source>
</evidence>
<dbReference type="InterPro" id="IPR001330">
    <property type="entry name" value="Prenyltrans"/>
</dbReference>
<comment type="cofactor">
    <cofactor evidence="2 16">
        <name>FAD</name>
        <dbReference type="ChEBI" id="CHEBI:57692"/>
    </cofactor>
</comment>
<evidence type="ECO:0000256" key="9">
    <source>
        <dbReference type="ARBA" id="ARBA00022741"/>
    </source>
</evidence>
<reference evidence="19" key="1">
    <citation type="journal article" date="2008" name="Nat. Genet.">
        <title>The Pristionchus pacificus genome provides a unique perspective on nematode lifestyle and parasitism.</title>
        <authorList>
            <person name="Dieterich C."/>
            <person name="Clifton S.W."/>
            <person name="Schuster L.N."/>
            <person name="Chinwalla A."/>
            <person name="Delehaunty K."/>
            <person name="Dinkelacker I."/>
            <person name="Fulton L."/>
            <person name="Fulton R."/>
            <person name="Godfrey J."/>
            <person name="Minx P."/>
            <person name="Mitreva M."/>
            <person name="Roeseler W."/>
            <person name="Tian H."/>
            <person name="Witte H."/>
            <person name="Yang S.P."/>
            <person name="Wilson R.K."/>
            <person name="Sommer R.J."/>
        </authorList>
    </citation>
    <scope>NUCLEOTIDE SEQUENCE [LARGE SCALE GENOMIC DNA]</scope>
    <source>
        <strain evidence="19">PS312</strain>
    </source>
</reference>
<dbReference type="Pfam" id="PF04777">
    <property type="entry name" value="Evr1_Alr"/>
    <property type="match status" value="1"/>
</dbReference>
<protein>
    <recommendedName>
        <fullName evidence="16">Sulfhydryl oxidase</fullName>
        <ecNumber evidence="16">1.8.3.2</ecNumber>
    </recommendedName>
</protein>
<keyword evidence="8" id="KW-0677">Repeat</keyword>
<dbReference type="Gene3D" id="1.50.10.20">
    <property type="match status" value="1"/>
</dbReference>
<dbReference type="FunFam" id="3.30.200.20:FF:001871">
    <property type="entry name" value="Sulfhydryl oxidase"/>
    <property type="match status" value="1"/>
</dbReference>
<comment type="similarity">
    <text evidence="3">Belongs to the protein prenyltransferase subunit beta family.</text>
</comment>
<keyword evidence="6" id="KW-0808">Transferase</keyword>
<accession>A0A8R1UIU4</accession>
<name>A0A2A6CZA0_PRIPA</name>
<dbReference type="InterPro" id="IPR017905">
    <property type="entry name" value="ERV/ALR_sulphydryl_oxidase"/>
</dbReference>
<dbReference type="InterPro" id="IPR045089">
    <property type="entry name" value="PGGT1B-like"/>
</dbReference>
<dbReference type="SUPFAM" id="SSF56112">
    <property type="entry name" value="Protein kinase-like (PK-like)"/>
    <property type="match status" value="1"/>
</dbReference>
<dbReference type="Proteomes" id="UP000005239">
    <property type="component" value="Unassembled WGS sequence"/>
</dbReference>
<keyword evidence="12" id="KW-0067">ATP-binding</keyword>
<evidence type="ECO:0000256" key="6">
    <source>
        <dbReference type="ARBA" id="ARBA00022679"/>
    </source>
</evidence>
<keyword evidence="5 16" id="KW-0285">Flavoprotein</keyword>
<sequence length="1531" mass="170627">MDFSKEEQPCEKRVCIGADEIFKKGAKLVKERDATAPSTSKGEQVKHSSECPATKESLGSASWTLLHTMSVYFPEKPSDKDKETAKRFVHDFSRLYPCPPCAADMRADLAENPPQVGSRDEFAGWMCLLHNRVNEKLDKKLFDCSKVLERWRYGPEDGSCVETKRVNVMVRRLANSRNVSRNDSSLSIPGRPNAAVNGILNGIAFSGPESQGLRALFAGFIDLYCETIPELRRAHLRNELRSMLVEMGVVPGLFFSEALGPVRLVSSQLLSNIVRQVLMKTQKPPDMSGPFVGQLQAILTQSRFRTEFEELETIGRGGFGQVYRVRSLLDKHQYAIKRIVARDEQEQLSQRILHEVQILAACQHPNIVRYHCGWIEIENIPAVASSSPSFTRRSVPRRERKDSPRIAIQEIFDSSESSDASQSVQVMENGGGGEGRNEESMTSMSSVGAVKKSPVGGKFWNGGDVSSEQSTVFSETSHSGAVAVPVSRRNAELSMADSSMEGAVVKKGIKLNGRFWNGDTSAESMDDESTDKHPSPVLATAIPLREKRGGEGDGEWRNGRENGESGKEVAVMQLNIRMVIFIQMELCTTTVEKFLLTRNEQLRRQSASVDGRESLSLFRQLMSAVEYIHEKGLIHRDIKPGNIFLKSDRRSGAMSLLLGDFGLSCLDGDDTWKEPEDNGAPRQYLVPSFTHSQGVGTTTYSAPEQLGSTKYGREVDLFSSGIVLLELFTVFGTRSEGLAVIGRLRERRELPEDVTAKWPSIASLVLRLTSPLPSDRPTSTAVLNELNDDAIRSLQEMVSNQQAEIVALRKEVHTLKSQLARKNNRDDDLRDFSSPETVREMGEMSEGEEMMGTERTRDERTVDSAITADGFTGFKSTPKGEFKSIPNDGFSGFMSAPKPTTGKSFLDETISLLSSSHNGGDCNGNVEMESHEPVKEPHVDVFGRSIAKGRSNWFTSEYGSNFRLMDGDLLPREFAKPARKATSDIKYIRQLYNSDIPLHELSVGEDTKRIGWGTFFKGDQDAWNVWNSEFELSTLTTLDVQRNVAAAVNSRRKMKWAIGVERNGMVTGVQFNAEEKDILRQAIDFALSREFVPELDPRIVKTEFVRISAVTGERYLVLITINSHVESLHQLSSGRIFYLVGDKVVMAESINQIRLALEERMRHDDRVKESGLRVKEESKKGKWIMGGMGIVIGSLFSFAGFLDLARKDVDVKESAPSTLLRDLHATFIKEFEGNKNGYEYIMSEYLRISGIYWCVAAMDLLGKLSDMDGESIVSYVLSMQRENGGFAPAENHDAHLLHTLCAIQILYILGAKDRLGDAERRKVIEFVKARQLEDGSFSGDESNEIDTRFSFVALCTLHLLDSMEAVDTEKACEFVLRCYNPDGGFGTRPGSESHSGQVYCCVGALKLTDRLDSIDRDKTAQWLAMRQCNSGGLNGRPEKLPDVCYSWWVLSSLAMLRRLNWIDQDKMIRFIYACQDDETGGFSDRPGDMPDPFHTVFGTAALSLFGRDGLEPVDAVLCMTKKSLGTKTIPL</sequence>
<dbReference type="GO" id="GO:0006888">
    <property type="term" value="P:endoplasmic reticulum to Golgi vesicle-mediated transport"/>
    <property type="evidence" value="ECO:0000318"/>
    <property type="project" value="GO_Central"/>
</dbReference>
<evidence type="ECO:0000313" key="18">
    <source>
        <dbReference type="EnsemblMetazoa" id="PPA27322.1"/>
    </source>
</evidence>
<dbReference type="PROSITE" id="PS00108">
    <property type="entry name" value="PROTEIN_KINASE_ST"/>
    <property type="match status" value="1"/>
</dbReference>
<evidence type="ECO:0000256" key="3">
    <source>
        <dbReference type="ARBA" id="ARBA00010497"/>
    </source>
</evidence>
<dbReference type="SUPFAM" id="SSF48239">
    <property type="entry name" value="Terpenoid cyclases/Protein prenyltransferases"/>
    <property type="match status" value="1"/>
</dbReference>
<comment type="cofactor">
    <cofactor evidence="1">
        <name>Zn(2+)</name>
        <dbReference type="ChEBI" id="CHEBI:29105"/>
    </cofactor>
</comment>
<dbReference type="InterPro" id="IPR008930">
    <property type="entry name" value="Terpenoid_cyclase/PrenylTrfase"/>
</dbReference>
<keyword evidence="11" id="KW-0862">Zinc</keyword>
<evidence type="ECO:0000256" key="17">
    <source>
        <dbReference type="SAM" id="MobiDB-lite"/>
    </source>
</evidence>
<dbReference type="InterPro" id="IPR011009">
    <property type="entry name" value="Kinase-like_dom_sf"/>
</dbReference>
<dbReference type="Gene3D" id="3.30.200.20">
    <property type="entry name" value="Phosphorylase Kinase, domain 1"/>
    <property type="match status" value="1"/>
</dbReference>
<evidence type="ECO:0000256" key="10">
    <source>
        <dbReference type="ARBA" id="ARBA00022827"/>
    </source>
</evidence>